<gene>
    <name evidence="1" type="primary">yabP</name>
    <name evidence="1" type="ORF">IAA52_11520</name>
</gene>
<organism evidence="1 2">
    <name type="scientific">Candidatus Pullichristensenella stercorigallinarum</name>
    <dbReference type="NCBI Taxonomy" id="2840909"/>
    <lineage>
        <taxon>Bacteria</taxon>
        <taxon>Bacillati</taxon>
        <taxon>Bacillota</taxon>
        <taxon>Clostridia</taxon>
        <taxon>Candidatus Pullichristensenella</taxon>
    </lineage>
</organism>
<dbReference type="AlphaFoldDB" id="A0A9D0ZN72"/>
<sequence>MQQQTAAAIRHTLNLTGRERAVITGVSDVDCFNEQLVVLLTDAGQMTVTGEGLHVENLNLKDGQLVIEGEIASIEYSGRPRREGGVLSRLFR</sequence>
<evidence type="ECO:0000313" key="1">
    <source>
        <dbReference type="EMBL" id="HIQ83718.1"/>
    </source>
</evidence>
<dbReference type="Proteomes" id="UP000824260">
    <property type="component" value="Unassembled WGS sequence"/>
</dbReference>
<proteinExistence type="predicted"/>
<dbReference type="Pfam" id="PF07873">
    <property type="entry name" value="YabP"/>
    <property type="match status" value="1"/>
</dbReference>
<reference evidence="1" key="1">
    <citation type="submission" date="2020-10" db="EMBL/GenBank/DDBJ databases">
        <authorList>
            <person name="Gilroy R."/>
        </authorList>
    </citation>
    <scope>NUCLEOTIDE SEQUENCE</scope>
    <source>
        <strain evidence="1">ChiSjej6B24-2974</strain>
    </source>
</reference>
<comment type="caution">
    <text evidence="1">The sequence shown here is derived from an EMBL/GenBank/DDBJ whole genome shotgun (WGS) entry which is preliminary data.</text>
</comment>
<dbReference type="InterPro" id="IPR022476">
    <property type="entry name" value="Spore_YabP/YqfC"/>
</dbReference>
<dbReference type="InterPro" id="IPR038705">
    <property type="entry name" value="YabP_sf"/>
</dbReference>
<name>A0A9D0ZN72_9FIRM</name>
<dbReference type="Gene3D" id="2.60.40.2000">
    <property type="match status" value="1"/>
</dbReference>
<dbReference type="EMBL" id="DVFZ01000106">
    <property type="protein sequence ID" value="HIQ83718.1"/>
    <property type="molecule type" value="Genomic_DNA"/>
</dbReference>
<evidence type="ECO:0000313" key="2">
    <source>
        <dbReference type="Proteomes" id="UP000824260"/>
    </source>
</evidence>
<dbReference type="InterPro" id="IPR012504">
    <property type="entry name" value="Spore_YabP"/>
</dbReference>
<dbReference type="NCBIfam" id="TIGR02892">
    <property type="entry name" value="spore_yabP"/>
    <property type="match status" value="1"/>
</dbReference>
<dbReference type="GO" id="GO:0030435">
    <property type="term" value="P:sporulation resulting in formation of a cellular spore"/>
    <property type="evidence" value="ECO:0007669"/>
    <property type="project" value="InterPro"/>
</dbReference>
<protein>
    <submittedName>
        <fullName evidence="1">Sporulation protein YabP</fullName>
    </submittedName>
</protein>
<accession>A0A9D0ZN72</accession>
<reference evidence="1" key="2">
    <citation type="journal article" date="2021" name="PeerJ">
        <title>Extensive microbial diversity within the chicken gut microbiome revealed by metagenomics and culture.</title>
        <authorList>
            <person name="Gilroy R."/>
            <person name="Ravi A."/>
            <person name="Getino M."/>
            <person name="Pursley I."/>
            <person name="Horton D.L."/>
            <person name="Alikhan N.F."/>
            <person name="Baker D."/>
            <person name="Gharbi K."/>
            <person name="Hall N."/>
            <person name="Watson M."/>
            <person name="Adriaenssens E.M."/>
            <person name="Foster-Nyarko E."/>
            <person name="Jarju S."/>
            <person name="Secka A."/>
            <person name="Antonio M."/>
            <person name="Oren A."/>
            <person name="Chaudhuri R.R."/>
            <person name="La Ragione R."/>
            <person name="Hildebrand F."/>
            <person name="Pallen M.J."/>
        </authorList>
    </citation>
    <scope>NUCLEOTIDE SEQUENCE</scope>
    <source>
        <strain evidence="1">ChiSjej6B24-2974</strain>
    </source>
</reference>